<dbReference type="OrthoDB" id="5800423at2759"/>
<dbReference type="PANTHER" id="PTHR25462:SF305">
    <property type="entry name" value="RING-TYPE DOMAIN-CONTAINING PROTEIN"/>
    <property type="match status" value="1"/>
</dbReference>
<proteinExistence type="predicted"/>
<keyword evidence="4" id="KW-1185">Reference proteome</keyword>
<reference evidence="3" key="1">
    <citation type="journal article" date="2019" name="bioRxiv">
        <title>The Genome of the Zebra Mussel, Dreissena polymorpha: A Resource for Invasive Species Research.</title>
        <authorList>
            <person name="McCartney M.A."/>
            <person name="Auch B."/>
            <person name="Kono T."/>
            <person name="Mallez S."/>
            <person name="Zhang Y."/>
            <person name="Obille A."/>
            <person name="Becker A."/>
            <person name="Abrahante J.E."/>
            <person name="Garbe J."/>
            <person name="Badalamenti J.P."/>
            <person name="Herman A."/>
            <person name="Mangelson H."/>
            <person name="Liachko I."/>
            <person name="Sullivan S."/>
            <person name="Sone E.D."/>
            <person name="Koren S."/>
            <person name="Silverstein K.A.T."/>
            <person name="Beckman K.B."/>
            <person name="Gohl D.M."/>
        </authorList>
    </citation>
    <scope>NUCLEOTIDE SEQUENCE</scope>
    <source>
        <strain evidence="3">Duluth1</strain>
        <tissue evidence="3">Whole animal</tissue>
    </source>
</reference>
<dbReference type="EMBL" id="JAIWYP010000001">
    <property type="protein sequence ID" value="KAH3898433.1"/>
    <property type="molecule type" value="Genomic_DNA"/>
</dbReference>
<comment type="caution">
    <text evidence="3">The sequence shown here is derived from an EMBL/GenBank/DDBJ whole genome shotgun (WGS) entry which is preliminary data.</text>
</comment>
<dbReference type="SUPFAM" id="SSF75011">
    <property type="entry name" value="3-carboxy-cis,cis-mucoante lactonizing enzyme"/>
    <property type="match status" value="1"/>
</dbReference>
<dbReference type="Proteomes" id="UP000828390">
    <property type="component" value="Unassembled WGS sequence"/>
</dbReference>
<dbReference type="SUPFAM" id="SSF57845">
    <property type="entry name" value="B-box zinc-binding domain"/>
    <property type="match status" value="1"/>
</dbReference>
<dbReference type="InterPro" id="IPR047153">
    <property type="entry name" value="TRIM45/56/19-like"/>
</dbReference>
<dbReference type="PANTHER" id="PTHR25462">
    <property type="entry name" value="BONUS, ISOFORM C-RELATED"/>
    <property type="match status" value="1"/>
</dbReference>
<dbReference type="GO" id="GO:0008270">
    <property type="term" value="F:zinc ion binding"/>
    <property type="evidence" value="ECO:0007669"/>
    <property type="project" value="UniProtKB-KW"/>
</dbReference>
<dbReference type="AlphaFoldDB" id="A0A9D4NP97"/>
<organism evidence="3 4">
    <name type="scientific">Dreissena polymorpha</name>
    <name type="common">Zebra mussel</name>
    <name type="synonym">Mytilus polymorpha</name>
    <dbReference type="NCBI Taxonomy" id="45954"/>
    <lineage>
        <taxon>Eukaryota</taxon>
        <taxon>Metazoa</taxon>
        <taxon>Spiralia</taxon>
        <taxon>Lophotrochozoa</taxon>
        <taxon>Mollusca</taxon>
        <taxon>Bivalvia</taxon>
        <taxon>Autobranchia</taxon>
        <taxon>Heteroconchia</taxon>
        <taxon>Euheterodonta</taxon>
        <taxon>Imparidentia</taxon>
        <taxon>Neoheterodontei</taxon>
        <taxon>Myida</taxon>
        <taxon>Dreissenoidea</taxon>
        <taxon>Dreissenidae</taxon>
        <taxon>Dreissena</taxon>
    </lineage>
</organism>
<sequence length="608" mass="68125">MATSGKEAHQEFFSDCIVIKSCEPCTRKHTSSTATIFCKTCNEYLCEPCRNIHIIYKSGTHDTVAVEYLDSAPVVVTMKGMDTCRDHDKKIKFFCEDHSKLCCSTCAFIHRKCDKINELASISSQEGPELQDVKNTLLKMETDTGKIVAECKLSEAELSETNANLFKQIDRIKGCIIELFEKAKTQLTADADNFKADEIKKIEQSEAKRNKAWLKVNEDINELLSVSSALVKHGTPQQNYIVTKIIKEKIKDMETHISEKRCNQITPTISIDFSKQLLSILKEEEVLVKLKVERHLKHTDVAQTSPTEIQELSEVRKKTSVLNEAGFSSDCTLSVPIKPVTLELLVSVDLKQYQYDGKEPLLTGLDFLPDGRLVSVDNMNWKCIIMDDRLKRQGTPYTFNTNPFDVVCLSHNELAVTMNDKTIRLLSVSPGSDIGMTRTIQTSTDVFSICCMTPTDMVVSTHNDTDQVRKITQSGVVSYFDHGLVPNKRYKIDESKCTYVISKNTLVFTDWLANSVYMNDCAKGTSKVVTDENIQQPRGACVGPGDTVLVCSGATSSIVHLTVDGIMLGTYPVDMRWPYSLCLNKEESRLAVSNNAAGMKRLMVYKLL</sequence>
<dbReference type="GO" id="GO:0061630">
    <property type="term" value="F:ubiquitin protein ligase activity"/>
    <property type="evidence" value="ECO:0007669"/>
    <property type="project" value="TreeGrafter"/>
</dbReference>
<keyword evidence="1" id="KW-0863">Zinc-finger</keyword>
<protein>
    <recommendedName>
        <fullName evidence="2">B box-type domain-containing protein</fullName>
    </recommendedName>
</protein>
<dbReference type="InterPro" id="IPR000315">
    <property type="entry name" value="Znf_B-box"/>
</dbReference>
<dbReference type="Gene3D" id="3.30.160.60">
    <property type="entry name" value="Classic Zinc Finger"/>
    <property type="match status" value="1"/>
</dbReference>
<accession>A0A9D4NP97</accession>
<keyword evidence="1" id="KW-0862">Zinc</keyword>
<dbReference type="PROSITE" id="PS50119">
    <property type="entry name" value="ZF_BBOX"/>
    <property type="match status" value="1"/>
</dbReference>
<dbReference type="Gene3D" id="2.120.10.30">
    <property type="entry name" value="TolB, C-terminal domain"/>
    <property type="match status" value="1"/>
</dbReference>
<evidence type="ECO:0000256" key="1">
    <source>
        <dbReference type="PROSITE-ProRule" id="PRU00024"/>
    </source>
</evidence>
<dbReference type="InterPro" id="IPR011042">
    <property type="entry name" value="6-blade_b-propeller_TolB-like"/>
</dbReference>
<reference evidence="3" key="2">
    <citation type="submission" date="2020-11" db="EMBL/GenBank/DDBJ databases">
        <authorList>
            <person name="McCartney M.A."/>
            <person name="Auch B."/>
            <person name="Kono T."/>
            <person name="Mallez S."/>
            <person name="Becker A."/>
            <person name="Gohl D.M."/>
            <person name="Silverstein K.A.T."/>
            <person name="Koren S."/>
            <person name="Bechman K.B."/>
            <person name="Herman A."/>
            <person name="Abrahante J.E."/>
            <person name="Garbe J."/>
        </authorList>
    </citation>
    <scope>NUCLEOTIDE SEQUENCE</scope>
    <source>
        <strain evidence="3">Duluth1</strain>
        <tissue evidence="3">Whole animal</tissue>
    </source>
</reference>
<feature type="domain" description="B box-type" evidence="2">
    <location>
        <begin position="20"/>
        <end position="66"/>
    </location>
</feature>
<dbReference type="GO" id="GO:0005654">
    <property type="term" value="C:nucleoplasm"/>
    <property type="evidence" value="ECO:0007669"/>
    <property type="project" value="TreeGrafter"/>
</dbReference>
<evidence type="ECO:0000313" key="3">
    <source>
        <dbReference type="EMBL" id="KAH3898433.1"/>
    </source>
</evidence>
<keyword evidence="1" id="KW-0479">Metal-binding</keyword>
<gene>
    <name evidence="3" type="ORF">DPMN_022665</name>
</gene>
<name>A0A9D4NP97_DREPO</name>
<evidence type="ECO:0000259" key="2">
    <source>
        <dbReference type="PROSITE" id="PS50119"/>
    </source>
</evidence>
<evidence type="ECO:0000313" key="4">
    <source>
        <dbReference type="Proteomes" id="UP000828390"/>
    </source>
</evidence>